<dbReference type="Proteomes" id="UP000248857">
    <property type="component" value="Unassembled WGS sequence"/>
</dbReference>
<dbReference type="Pfam" id="PF01594">
    <property type="entry name" value="AI-2E_transport"/>
    <property type="match status" value="1"/>
</dbReference>
<feature type="transmembrane region" description="Helical" evidence="7">
    <location>
        <begin position="19"/>
        <end position="36"/>
    </location>
</feature>
<comment type="subcellular location">
    <subcellularLocation>
        <location evidence="1">Membrane</location>
        <topology evidence="1">Multi-pass membrane protein</topology>
    </subcellularLocation>
</comment>
<organism evidence="8 9">
    <name type="scientific">Acaryochloris thomasi RCC1774</name>
    <dbReference type="NCBI Taxonomy" id="1764569"/>
    <lineage>
        <taxon>Bacteria</taxon>
        <taxon>Bacillati</taxon>
        <taxon>Cyanobacteriota</taxon>
        <taxon>Cyanophyceae</taxon>
        <taxon>Acaryochloridales</taxon>
        <taxon>Acaryochloridaceae</taxon>
        <taxon>Acaryochloris</taxon>
        <taxon>Acaryochloris thomasi</taxon>
    </lineage>
</organism>
<comment type="similarity">
    <text evidence="2">Belongs to the autoinducer-2 exporter (AI-2E) (TC 2.A.86) family.</text>
</comment>
<evidence type="ECO:0000256" key="3">
    <source>
        <dbReference type="ARBA" id="ARBA00022692"/>
    </source>
</evidence>
<evidence type="ECO:0000256" key="6">
    <source>
        <dbReference type="SAM" id="MobiDB-lite"/>
    </source>
</evidence>
<dbReference type="AlphaFoldDB" id="A0A2W1JMZ7"/>
<dbReference type="OrthoDB" id="505911at2"/>
<reference evidence="8 9" key="1">
    <citation type="journal article" date="2018" name="Sci. Rep.">
        <title>A novel species of the marine cyanobacterium Acaryochloris with a unique pigment content and lifestyle.</title>
        <authorList>
            <person name="Partensky F."/>
            <person name="Six C."/>
            <person name="Ratin M."/>
            <person name="Garczarek L."/>
            <person name="Vaulot D."/>
            <person name="Probert I."/>
            <person name="Calteau A."/>
            <person name="Gourvil P."/>
            <person name="Marie D."/>
            <person name="Grebert T."/>
            <person name="Bouchier C."/>
            <person name="Le Panse S."/>
            <person name="Gachenot M."/>
            <person name="Rodriguez F."/>
            <person name="Garrido J.L."/>
        </authorList>
    </citation>
    <scope>NUCLEOTIDE SEQUENCE [LARGE SCALE GENOMIC DNA]</scope>
    <source>
        <strain evidence="8 9">RCC1774</strain>
    </source>
</reference>
<evidence type="ECO:0000256" key="5">
    <source>
        <dbReference type="ARBA" id="ARBA00023136"/>
    </source>
</evidence>
<feature type="region of interest" description="Disordered" evidence="6">
    <location>
        <begin position="361"/>
        <end position="387"/>
    </location>
</feature>
<keyword evidence="5 7" id="KW-0472">Membrane</keyword>
<evidence type="ECO:0008006" key="10">
    <source>
        <dbReference type="Google" id="ProtNLM"/>
    </source>
</evidence>
<feature type="transmembrane region" description="Helical" evidence="7">
    <location>
        <begin position="76"/>
        <end position="101"/>
    </location>
</feature>
<feature type="transmembrane region" description="Helical" evidence="7">
    <location>
        <begin position="163"/>
        <end position="190"/>
    </location>
</feature>
<feature type="transmembrane region" description="Helical" evidence="7">
    <location>
        <begin position="319"/>
        <end position="345"/>
    </location>
</feature>
<keyword evidence="4 7" id="KW-1133">Transmembrane helix</keyword>
<keyword evidence="9" id="KW-1185">Reference proteome</keyword>
<feature type="transmembrane region" description="Helical" evidence="7">
    <location>
        <begin position="250"/>
        <end position="275"/>
    </location>
</feature>
<evidence type="ECO:0000256" key="4">
    <source>
        <dbReference type="ARBA" id="ARBA00022989"/>
    </source>
</evidence>
<evidence type="ECO:0000256" key="1">
    <source>
        <dbReference type="ARBA" id="ARBA00004141"/>
    </source>
</evidence>
<sequence length="387" mass="42388">MTTLDYFQWWKQLSVPSRLLMVGLAAPILVLNFWAVATIANFLGVLIAIIVVASLVAFLLNYPVSWCMQRGLRREPASIIVFLLTISLLTGLGLILFPVAFTQAQQLINRLPEWMESGRDQFILLSQQMEERGLPLNLDVLTVKAFDRLEGQLQTLTKSVLNIAVGTVSSVLDILISLVVSIILTFYLLLHGDEIWQSFIRWLPRDTQQPVSQTLRLSFQNYFIGQLIYGICMTAVLIPAFLILKVPFGVLFGLTIGTMALVPFGGTVGIILVTLLVALQNIWLGLKVLAVAVIAQQILENLVAPRILGSMTGLNPAWIFISLLVGAKTAGLIGVLVAVPTAVVIKTALMSLRSRMGLPYTPTATVPPPGKKLEKKPPKTISEVPQA</sequence>
<evidence type="ECO:0000313" key="9">
    <source>
        <dbReference type="Proteomes" id="UP000248857"/>
    </source>
</evidence>
<dbReference type="RefSeq" id="WP_110984669.1">
    <property type="nucleotide sequence ID" value="NZ_CAWNWM010000002.1"/>
</dbReference>
<feature type="transmembrane region" description="Helical" evidence="7">
    <location>
        <begin position="42"/>
        <end position="64"/>
    </location>
</feature>
<feature type="transmembrane region" description="Helical" evidence="7">
    <location>
        <begin position="222"/>
        <end position="244"/>
    </location>
</feature>
<evidence type="ECO:0000313" key="8">
    <source>
        <dbReference type="EMBL" id="PZD74596.1"/>
    </source>
</evidence>
<dbReference type="GO" id="GO:0016020">
    <property type="term" value="C:membrane"/>
    <property type="evidence" value="ECO:0007669"/>
    <property type="project" value="UniProtKB-SubCell"/>
</dbReference>
<protein>
    <recommendedName>
        <fullName evidence="10">AI-2E family transporter</fullName>
    </recommendedName>
</protein>
<evidence type="ECO:0000256" key="2">
    <source>
        <dbReference type="ARBA" id="ARBA00009773"/>
    </source>
</evidence>
<keyword evidence="3 7" id="KW-0812">Transmembrane</keyword>
<evidence type="ECO:0000256" key="7">
    <source>
        <dbReference type="SAM" id="Phobius"/>
    </source>
</evidence>
<dbReference type="EMBL" id="PQWO01000002">
    <property type="protein sequence ID" value="PZD74596.1"/>
    <property type="molecule type" value="Genomic_DNA"/>
</dbReference>
<dbReference type="PANTHER" id="PTHR21716:SF66">
    <property type="entry name" value="TRANSPORT PROTEIN SLL0063-RELATED"/>
    <property type="match status" value="1"/>
</dbReference>
<proteinExistence type="inferred from homology"/>
<gene>
    <name evidence="8" type="ORF">C1752_00688</name>
</gene>
<dbReference type="InterPro" id="IPR002549">
    <property type="entry name" value="AI-2E-like"/>
</dbReference>
<dbReference type="GO" id="GO:0055085">
    <property type="term" value="P:transmembrane transport"/>
    <property type="evidence" value="ECO:0007669"/>
    <property type="project" value="TreeGrafter"/>
</dbReference>
<name>A0A2W1JMZ7_9CYAN</name>
<dbReference type="PANTHER" id="PTHR21716">
    <property type="entry name" value="TRANSMEMBRANE PROTEIN"/>
    <property type="match status" value="1"/>
</dbReference>
<accession>A0A2W1JMZ7</accession>
<comment type="caution">
    <text evidence="8">The sequence shown here is derived from an EMBL/GenBank/DDBJ whole genome shotgun (WGS) entry which is preliminary data.</text>
</comment>